<protein>
    <submittedName>
        <fullName evidence="1">Uncharacterized protein</fullName>
    </submittedName>
</protein>
<reference evidence="1" key="1">
    <citation type="submission" date="2016-11" db="EMBL/GenBank/DDBJ databases">
        <title>The genome sequence of Colletotrichum cuscutae.</title>
        <authorList>
            <person name="Baroncelli R."/>
        </authorList>
    </citation>
    <scope>NUCLEOTIDE SEQUENCE</scope>
    <source>
        <strain evidence="1">IMI 304802</strain>
    </source>
</reference>
<sequence length="154" mass="17458">VQRPSLGALHRRVWAQAFCPRRRQTTALRLAVARLALSRSTPYGYQKERQHILLYSPSVAPWKQSYHSIPIASSRLVEPAETQQKRPSPLVPAFFEAPRRYELVALLINMPCNAAEPLGRHAASQCQSHSAIRTEYLMCFFFLSGLARIPKNSC</sequence>
<dbReference type="Proteomes" id="UP001239213">
    <property type="component" value="Unassembled WGS sequence"/>
</dbReference>
<evidence type="ECO:0000313" key="2">
    <source>
        <dbReference type="Proteomes" id="UP001239213"/>
    </source>
</evidence>
<dbReference type="EMBL" id="MPDP01000059">
    <property type="protein sequence ID" value="KAK1486853.1"/>
    <property type="molecule type" value="Genomic_DNA"/>
</dbReference>
<keyword evidence="2" id="KW-1185">Reference proteome</keyword>
<proteinExistence type="predicted"/>
<accession>A0AAI9VH14</accession>
<dbReference type="AlphaFoldDB" id="A0AAI9VH14"/>
<comment type="caution">
    <text evidence="1">The sequence shown here is derived from an EMBL/GenBank/DDBJ whole genome shotgun (WGS) entry which is preliminary data.</text>
</comment>
<organism evidence="1 2">
    <name type="scientific">Colletotrichum cuscutae</name>
    <dbReference type="NCBI Taxonomy" id="1209917"/>
    <lineage>
        <taxon>Eukaryota</taxon>
        <taxon>Fungi</taxon>
        <taxon>Dikarya</taxon>
        <taxon>Ascomycota</taxon>
        <taxon>Pezizomycotina</taxon>
        <taxon>Sordariomycetes</taxon>
        <taxon>Hypocreomycetidae</taxon>
        <taxon>Glomerellales</taxon>
        <taxon>Glomerellaceae</taxon>
        <taxon>Colletotrichum</taxon>
        <taxon>Colletotrichum acutatum species complex</taxon>
    </lineage>
</organism>
<feature type="non-terminal residue" evidence="1">
    <location>
        <position position="1"/>
    </location>
</feature>
<name>A0AAI9VH14_9PEZI</name>
<gene>
    <name evidence="1" type="ORF">CCUS01_15044</name>
</gene>
<evidence type="ECO:0000313" key="1">
    <source>
        <dbReference type="EMBL" id="KAK1486853.1"/>
    </source>
</evidence>